<feature type="compositionally biased region" description="Basic and acidic residues" evidence="1">
    <location>
        <begin position="1"/>
        <end position="17"/>
    </location>
</feature>
<name>A0A5B7FQ76_PORTR</name>
<sequence length="97" mass="10544">MEGGLKDRKEDDVKEKEEKEEEEEYGRSCQRARKTDGGAGSRGEQAGAALEVNGRDRVYRQAEGGAGGTLGGPLTRHNRFTEEPRVSRNSSSDCADA</sequence>
<reference evidence="2 3" key="1">
    <citation type="submission" date="2019-05" db="EMBL/GenBank/DDBJ databases">
        <title>Another draft genome of Portunus trituberculatus and its Hox gene families provides insights of decapod evolution.</title>
        <authorList>
            <person name="Jeong J.-H."/>
            <person name="Song I."/>
            <person name="Kim S."/>
            <person name="Choi T."/>
            <person name="Kim D."/>
            <person name="Ryu S."/>
            <person name="Kim W."/>
        </authorList>
    </citation>
    <scope>NUCLEOTIDE SEQUENCE [LARGE SCALE GENOMIC DNA]</scope>
    <source>
        <tissue evidence="2">Muscle</tissue>
    </source>
</reference>
<keyword evidence="3" id="KW-1185">Reference proteome</keyword>
<feature type="region of interest" description="Disordered" evidence="1">
    <location>
        <begin position="1"/>
        <end position="97"/>
    </location>
</feature>
<protein>
    <submittedName>
        <fullName evidence="2">Uncharacterized protein</fullName>
    </submittedName>
</protein>
<comment type="caution">
    <text evidence="2">The sequence shown here is derived from an EMBL/GenBank/DDBJ whole genome shotgun (WGS) entry which is preliminary data.</text>
</comment>
<dbReference type="EMBL" id="VSRR010007628">
    <property type="protein sequence ID" value="MPC47233.1"/>
    <property type="molecule type" value="Genomic_DNA"/>
</dbReference>
<evidence type="ECO:0000256" key="1">
    <source>
        <dbReference type="SAM" id="MobiDB-lite"/>
    </source>
</evidence>
<feature type="compositionally biased region" description="Polar residues" evidence="1">
    <location>
        <begin position="87"/>
        <end position="97"/>
    </location>
</feature>
<organism evidence="2 3">
    <name type="scientific">Portunus trituberculatus</name>
    <name type="common">Swimming crab</name>
    <name type="synonym">Neptunus trituberculatus</name>
    <dbReference type="NCBI Taxonomy" id="210409"/>
    <lineage>
        <taxon>Eukaryota</taxon>
        <taxon>Metazoa</taxon>
        <taxon>Ecdysozoa</taxon>
        <taxon>Arthropoda</taxon>
        <taxon>Crustacea</taxon>
        <taxon>Multicrustacea</taxon>
        <taxon>Malacostraca</taxon>
        <taxon>Eumalacostraca</taxon>
        <taxon>Eucarida</taxon>
        <taxon>Decapoda</taxon>
        <taxon>Pleocyemata</taxon>
        <taxon>Brachyura</taxon>
        <taxon>Eubrachyura</taxon>
        <taxon>Portunoidea</taxon>
        <taxon>Portunidae</taxon>
        <taxon>Portuninae</taxon>
        <taxon>Portunus</taxon>
    </lineage>
</organism>
<evidence type="ECO:0000313" key="3">
    <source>
        <dbReference type="Proteomes" id="UP000324222"/>
    </source>
</evidence>
<gene>
    <name evidence="2" type="ORF">E2C01_040974</name>
</gene>
<proteinExistence type="predicted"/>
<evidence type="ECO:0000313" key="2">
    <source>
        <dbReference type="EMBL" id="MPC47233.1"/>
    </source>
</evidence>
<dbReference type="Proteomes" id="UP000324222">
    <property type="component" value="Unassembled WGS sequence"/>
</dbReference>
<dbReference type="AlphaFoldDB" id="A0A5B7FQ76"/>
<accession>A0A5B7FQ76</accession>